<accession>A0A936YR35</accession>
<dbReference type="Gene3D" id="3.10.180.10">
    <property type="entry name" value="2,3-Dihydroxybiphenyl 1,2-Dioxygenase, domain 1"/>
    <property type="match status" value="1"/>
</dbReference>
<comment type="caution">
    <text evidence="2">The sequence shown here is derived from an EMBL/GenBank/DDBJ whole genome shotgun (WGS) entry which is preliminary data.</text>
</comment>
<evidence type="ECO:0000259" key="1">
    <source>
        <dbReference type="PROSITE" id="PS51819"/>
    </source>
</evidence>
<dbReference type="EMBL" id="JAEQNC010000019">
    <property type="protein sequence ID" value="MBL0375163.1"/>
    <property type="molecule type" value="Genomic_DNA"/>
</dbReference>
<dbReference type="SUPFAM" id="SSF54593">
    <property type="entry name" value="Glyoxalase/Bleomycin resistance protein/Dihydroxybiphenyl dioxygenase"/>
    <property type="match status" value="1"/>
</dbReference>
<evidence type="ECO:0000313" key="3">
    <source>
        <dbReference type="Proteomes" id="UP000633219"/>
    </source>
</evidence>
<dbReference type="PANTHER" id="PTHR34109:SF1">
    <property type="entry name" value="VOC DOMAIN-CONTAINING PROTEIN"/>
    <property type="match status" value="1"/>
</dbReference>
<reference evidence="2" key="1">
    <citation type="submission" date="2021-01" db="EMBL/GenBank/DDBJ databases">
        <title>Rhizobium sp. strain KVB221 16S ribosomal RNA gene Genome sequencing and assembly.</title>
        <authorList>
            <person name="Kang M."/>
        </authorList>
    </citation>
    <scope>NUCLEOTIDE SEQUENCE</scope>
    <source>
        <strain evidence="2">KVB221</strain>
    </source>
</reference>
<keyword evidence="3" id="KW-1185">Reference proteome</keyword>
<dbReference type="InterPro" id="IPR037523">
    <property type="entry name" value="VOC_core"/>
</dbReference>
<protein>
    <submittedName>
        <fullName evidence="2">VOC family protein</fullName>
    </submittedName>
</protein>
<organism evidence="2 3">
    <name type="scientific">Rhizobium setariae</name>
    <dbReference type="NCBI Taxonomy" id="2801340"/>
    <lineage>
        <taxon>Bacteria</taxon>
        <taxon>Pseudomonadati</taxon>
        <taxon>Pseudomonadota</taxon>
        <taxon>Alphaproteobacteria</taxon>
        <taxon>Hyphomicrobiales</taxon>
        <taxon>Rhizobiaceae</taxon>
        <taxon>Rhizobium/Agrobacterium group</taxon>
        <taxon>Rhizobium</taxon>
    </lineage>
</organism>
<gene>
    <name evidence="2" type="ORF">JJB09_24410</name>
</gene>
<dbReference type="RefSeq" id="WP_201663710.1">
    <property type="nucleotide sequence ID" value="NZ_JAEQNC010000019.1"/>
</dbReference>
<feature type="domain" description="VOC" evidence="1">
    <location>
        <begin position="16"/>
        <end position="137"/>
    </location>
</feature>
<dbReference type="CDD" id="cd07246">
    <property type="entry name" value="VOC_like"/>
    <property type="match status" value="1"/>
</dbReference>
<sequence length="141" mass="15870">MNEAAMNTNQTMPAAKGGLVPYIVVDTQKAGEFYRKAFGAEEAFCVPRDEQGRTMHLHLYINGSSLMLCDAYPEHGHPMENPQGFTLQLIVDDIDFWWERAVKAGCEITLPLQLMFWGDRYGQLRDPFGISWAMNAPNKGA</sequence>
<dbReference type="PROSITE" id="PS51819">
    <property type="entry name" value="VOC"/>
    <property type="match status" value="1"/>
</dbReference>
<dbReference type="Proteomes" id="UP000633219">
    <property type="component" value="Unassembled WGS sequence"/>
</dbReference>
<evidence type="ECO:0000313" key="2">
    <source>
        <dbReference type="EMBL" id="MBL0375163.1"/>
    </source>
</evidence>
<proteinExistence type="predicted"/>
<dbReference type="InterPro" id="IPR029068">
    <property type="entry name" value="Glyas_Bleomycin-R_OHBP_Dase"/>
</dbReference>
<dbReference type="InterPro" id="IPR004360">
    <property type="entry name" value="Glyas_Fos-R_dOase_dom"/>
</dbReference>
<dbReference type="AlphaFoldDB" id="A0A936YR35"/>
<dbReference type="PANTHER" id="PTHR34109">
    <property type="entry name" value="BNAUNNG04460D PROTEIN-RELATED"/>
    <property type="match status" value="1"/>
</dbReference>
<name>A0A936YR35_9HYPH</name>
<dbReference type="Pfam" id="PF00903">
    <property type="entry name" value="Glyoxalase"/>
    <property type="match status" value="1"/>
</dbReference>